<keyword evidence="10" id="KW-1185">Reference proteome</keyword>
<evidence type="ECO:0000256" key="3">
    <source>
        <dbReference type="ARBA" id="ARBA00022475"/>
    </source>
</evidence>
<keyword evidence="6 7" id="KW-0472">Membrane</keyword>
<dbReference type="InterPro" id="IPR035906">
    <property type="entry name" value="MetI-like_sf"/>
</dbReference>
<reference evidence="9 10" key="1">
    <citation type="submission" date="2020-02" db="EMBL/GenBank/DDBJ databases">
        <authorList>
            <person name="Zheng R.K."/>
            <person name="Sun C.M."/>
        </authorList>
    </citation>
    <scope>NUCLEOTIDE SEQUENCE [LARGE SCALE GENOMIC DNA]</scope>
    <source>
        <strain evidence="10">zrk13</strain>
    </source>
</reference>
<evidence type="ECO:0000259" key="8">
    <source>
        <dbReference type="PROSITE" id="PS50928"/>
    </source>
</evidence>
<dbReference type="Gene3D" id="1.10.3720.10">
    <property type="entry name" value="MetI-like"/>
    <property type="match status" value="1"/>
</dbReference>
<feature type="transmembrane region" description="Helical" evidence="7">
    <location>
        <begin position="264"/>
        <end position="281"/>
    </location>
</feature>
<comment type="similarity">
    <text evidence="7">Belongs to the binding-protein-dependent transport system permease family.</text>
</comment>
<feature type="transmembrane region" description="Helical" evidence="7">
    <location>
        <begin position="156"/>
        <end position="175"/>
    </location>
</feature>
<feature type="domain" description="ABC transmembrane type-1" evidence="8">
    <location>
        <begin position="80"/>
        <end position="281"/>
    </location>
</feature>
<dbReference type="AlphaFoldDB" id="A0A7L7KTA1"/>
<dbReference type="GO" id="GO:0055085">
    <property type="term" value="P:transmembrane transport"/>
    <property type="evidence" value="ECO:0007669"/>
    <property type="project" value="InterPro"/>
</dbReference>
<dbReference type="RefSeq" id="WP_258878602.1">
    <property type="nucleotide sequence ID" value="NZ_CP048914.1"/>
</dbReference>
<dbReference type="SUPFAM" id="SSF161098">
    <property type="entry name" value="MetI-like"/>
    <property type="match status" value="1"/>
</dbReference>
<dbReference type="PROSITE" id="PS50928">
    <property type="entry name" value="ABC_TM1"/>
    <property type="match status" value="1"/>
</dbReference>
<evidence type="ECO:0000256" key="2">
    <source>
        <dbReference type="ARBA" id="ARBA00022448"/>
    </source>
</evidence>
<evidence type="ECO:0000256" key="7">
    <source>
        <dbReference type="RuleBase" id="RU363032"/>
    </source>
</evidence>
<sequence length="296" mass="33414">MDNEMKTSKAKRITYQVLLYTSLTIFAIFIVIPFYWMILTALKSDIDLVVAPPILFLKPGDIVFQNFVDAFARAPFGRNMINTVLVAFISTTGTIITTVLASFAFARLNFRGRELLFLIFLSTMMIPGEIFIITNFNTVAQLGWLGADEIAQTYRQALQAMTFPFMTSVFYIFFLRQTFKGIPDELYLAAKVDGTSDFKYLWKIMIPIAKPTIITITILNAMGSWNAYIWPNLVIEKSEFRLVTDGLRNAYTELAGGTIYNEQMAAALIITLPLLIVFLLLKSHIMRGVSRSGIKG</sequence>
<name>A0A7L7KTA1_9MOLU</name>
<proteinExistence type="inferred from homology"/>
<feature type="transmembrane region" description="Helical" evidence="7">
    <location>
        <begin position="80"/>
        <end position="103"/>
    </location>
</feature>
<dbReference type="CDD" id="cd06261">
    <property type="entry name" value="TM_PBP2"/>
    <property type="match status" value="1"/>
</dbReference>
<protein>
    <submittedName>
        <fullName evidence="9">Carbohydrate ABC transporter permease</fullName>
    </submittedName>
</protein>
<dbReference type="InterPro" id="IPR000515">
    <property type="entry name" value="MetI-like"/>
</dbReference>
<dbReference type="PANTHER" id="PTHR43744">
    <property type="entry name" value="ABC TRANSPORTER PERMEASE PROTEIN MG189-RELATED-RELATED"/>
    <property type="match status" value="1"/>
</dbReference>
<evidence type="ECO:0000256" key="5">
    <source>
        <dbReference type="ARBA" id="ARBA00022989"/>
    </source>
</evidence>
<evidence type="ECO:0000313" key="9">
    <source>
        <dbReference type="EMBL" id="QMS84978.1"/>
    </source>
</evidence>
<gene>
    <name evidence="9" type="ORF">G4Z02_04145</name>
</gene>
<feature type="transmembrane region" description="Helical" evidence="7">
    <location>
        <begin position="208"/>
        <end position="230"/>
    </location>
</feature>
<feature type="transmembrane region" description="Helical" evidence="7">
    <location>
        <begin position="17"/>
        <end position="38"/>
    </location>
</feature>
<evidence type="ECO:0000256" key="4">
    <source>
        <dbReference type="ARBA" id="ARBA00022692"/>
    </source>
</evidence>
<evidence type="ECO:0000256" key="1">
    <source>
        <dbReference type="ARBA" id="ARBA00004651"/>
    </source>
</evidence>
<keyword evidence="5 7" id="KW-1133">Transmembrane helix</keyword>
<keyword evidence="2 7" id="KW-0813">Transport</keyword>
<dbReference type="GO" id="GO:0005886">
    <property type="term" value="C:plasma membrane"/>
    <property type="evidence" value="ECO:0007669"/>
    <property type="project" value="UniProtKB-SubCell"/>
</dbReference>
<dbReference type="EMBL" id="CP048914">
    <property type="protein sequence ID" value="QMS84978.1"/>
    <property type="molecule type" value="Genomic_DNA"/>
</dbReference>
<keyword evidence="4 7" id="KW-0812">Transmembrane</keyword>
<dbReference type="Proteomes" id="UP000514720">
    <property type="component" value="Chromosome"/>
</dbReference>
<dbReference type="KEGG" id="xcl:G4Z02_04145"/>
<evidence type="ECO:0000256" key="6">
    <source>
        <dbReference type="ARBA" id="ARBA00023136"/>
    </source>
</evidence>
<comment type="subcellular location">
    <subcellularLocation>
        <location evidence="1 7">Cell membrane</location>
        <topology evidence="1 7">Multi-pass membrane protein</topology>
    </subcellularLocation>
</comment>
<keyword evidence="3" id="KW-1003">Cell membrane</keyword>
<dbReference type="PANTHER" id="PTHR43744:SF12">
    <property type="entry name" value="ABC TRANSPORTER PERMEASE PROTEIN MG189-RELATED"/>
    <property type="match status" value="1"/>
</dbReference>
<feature type="transmembrane region" description="Helical" evidence="7">
    <location>
        <begin position="115"/>
        <end position="136"/>
    </location>
</feature>
<organism evidence="9 10">
    <name type="scientific">Candidatus Xianfuyuplasma coldseepsis</name>
    <dbReference type="NCBI Taxonomy" id="2782163"/>
    <lineage>
        <taxon>Bacteria</taxon>
        <taxon>Bacillati</taxon>
        <taxon>Mycoplasmatota</taxon>
        <taxon>Mollicutes</taxon>
        <taxon>Candidatus Izemoplasmatales</taxon>
        <taxon>Candidatus Izemoplasmataceae</taxon>
        <taxon>Candidatus Xianfuyuplasma</taxon>
    </lineage>
</organism>
<accession>A0A7L7KTA1</accession>
<dbReference type="Pfam" id="PF00528">
    <property type="entry name" value="BPD_transp_1"/>
    <property type="match status" value="1"/>
</dbReference>
<evidence type="ECO:0000313" key="10">
    <source>
        <dbReference type="Proteomes" id="UP000514720"/>
    </source>
</evidence>